<dbReference type="InterPro" id="IPR008621">
    <property type="entry name" value="Cbb3-typ_cyt_oxidase_comp"/>
</dbReference>
<evidence type="ECO:0000313" key="2">
    <source>
        <dbReference type="EMBL" id="SEH82532.1"/>
    </source>
</evidence>
<evidence type="ECO:0000313" key="3">
    <source>
        <dbReference type="Proteomes" id="UP000198559"/>
    </source>
</evidence>
<feature type="transmembrane region" description="Helical" evidence="1">
    <location>
        <begin position="7"/>
        <end position="27"/>
    </location>
</feature>
<name>A0A1H6LDP1_9GAMM</name>
<accession>A0A1H6LDP1</accession>
<dbReference type="RefSeq" id="WP_139682190.1">
    <property type="nucleotide sequence ID" value="NZ_CAESAP020000344.1"/>
</dbReference>
<dbReference type="Pfam" id="PF05545">
    <property type="entry name" value="FixQ"/>
    <property type="match status" value="1"/>
</dbReference>
<keyword evidence="1" id="KW-0472">Membrane</keyword>
<reference evidence="3" key="1">
    <citation type="submission" date="2016-06" db="EMBL/GenBank/DDBJ databases">
        <authorList>
            <person name="Petersen J."/>
            <person name="Sayavedra L."/>
        </authorList>
    </citation>
    <scope>NUCLEOTIDE SEQUENCE [LARGE SCALE GENOMIC DNA]</scope>
    <source>
        <strain evidence="3">BazSymB</strain>
    </source>
</reference>
<dbReference type="STRING" id="235205.BAZSYMB_SCAFFOLD00002_41"/>
<proteinExistence type="predicted"/>
<keyword evidence="1" id="KW-1133">Transmembrane helix</keyword>
<evidence type="ECO:0000256" key="1">
    <source>
        <dbReference type="SAM" id="Phobius"/>
    </source>
</evidence>
<dbReference type="AlphaFoldDB" id="A0A1H6LDP1"/>
<dbReference type="Proteomes" id="UP000198559">
    <property type="component" value="Unassembled WGS sequence"/>
</dbReference>
<sequence>MPSIIEFHIVWTVLIFISFVAFIFWAWSAHRKVEFDEIANIALDLPMGESEKK</sequence>
<gene>
    <name evidence="2" type="ORF">BAZSYMB_SCAFFOLD00002_41</name>
</gene>
<protein>
    <submittedName>
        <fullName evidence="2">[weak similarity to] Cbb3-type cytochromeoxidase component</fullName>
    </submittedName>
</protein>
<keyword evidence="1" id="KW-0812">Transmembrane</keyword>
<organism evidence="2 3">
    <name type="scientific">Bathymodiolus azoricus thioautotrophic gill symbiont</name>
    <dbReference type="NCBI Taxonomy" id="235205"/>
    <lineage>
        <taxon>Bacteria</taxon>
        <taxon>Pseudomonadati</taxon>
        <taxon>Pseudomonadota</taxon>
        <taxon>Gammaproteobacteria</taxon>
        <taxon>sulfur-oxidizing symbionts</taxon>
    </lineage>
</organism>
<dbReference type="EMBL" id="CVUD02000163">
    <property type="protein sequence ID" value="SEH82532.1"/>
    <property type="molecule type" value="Genomic_DNA"/>
</dbReference>